<proteinExistence type="predicted"/>
<feature type="domain" description="SGNH hydrolase-type esterase" evidence="1">
    <location>
        <begin position="34"/>
        <end position="193"/>
    </location>
</feature>
<sequence length="212" mass="23732">MKNPYIPIREKIEWLRIWVPDSDQAELERPRVLLIGDSITNGYGPKVAEIVGDQASIAWACTSRFPADPAFLDELSLPLRHTDFDIIHFNNGLHGFGYSEEEYREHLTKAVAHLRELTPHASWALATSTPIRTKGDLSTLRETNPRVVARNGILRDLAQEEGLPVSDLYSLMADRSDLYSEDATHFGEEGQKLQASCVIKTLNPLLAHTAST</sequence>
<evidence type="ECO:0000313" key="2">
    <source>
        <dbReference type="EMBL" id="MBC2603344.1"/>
    </source>
</evidence>
<keyword evidence="2" id="KW-0378">Hydrolase</keyword>
<evidence type="ECO:0000259" key="1">
    <source>
        <dbReference type="Pfam" id="PF13472"/>
    </source>
</evidence>
<dbReference type="Gene3D" id="3.40.50.1110">
    <property type="entry name" value="SGNH hydrolase"/>
    <property type="match status" value="1"/>
</dbReference>
<dbReference type="Proteomes" id="UP000525652">
    <property type="component" value="Unassembled WGS sequence"/>
</dbReference>
<dbReference type="InterPro" id="IPR036514">
    <property type="entry name" value="SGNH_hydro_sf"/>
</dbReference>
<evidence type="ECO:0000313" key="3">
    <source>
        <dbReference type="Proteomes" id="UP000525652"/>
    </source>
</evidence>
<dbReference type="Pfam" id="PF13472">
    <property type="entry name" value="Lipase_GDSL_2"/>
    <property type="match status" value="1"/>
</dbReference>
<reference evidence="2 3" key="1">
    <citation type="submission" date="2020-07" db="EMBL/GenBank/DDBJ databases">
        <authorList>
            <person name="Feng X."/>
        </authorList>
    </citation>
    <scope>NUCLEOTIDE SEQUENCE [LARGE SCALE GENOMIC DNA]</scope>
    <source>
        <strain evidence="2 3">JCM14086</strain>
    </source>
</reference>
<dbReference type="RefSeq" id="WP_185693976.1">
    <property type="nucleotide sequence ID" value="NZ_JACHVA010000126.1"/>
</dbReference>
<accession>A0A7X1B0H8</accession>
<organism evidence="2 3">
    <name type="scientific">Puniceicoccus vermicola</name>
    <dbReference type="NCBI Taxonomy" id="388746"/>
    <lineage>
        <taxon>Bacteria</taxon>
        <taxon>Pseudomonadati</taxon>
        <taxon>Verrucomicrobiota</taxon>
        <taxon>Opitutia</taxon>
        <taxon>Puniceicoccales</taxon>
        <taxon>Puniceicoccaceae</taxon>
        <taxon>Puniceicoccus</taxon>
    </lineage>
</organism>
<dbReference type="EMBL" id="JACHVA010000126">
    <property type="protein sequence ID" value="MBC2603344.1"/>
    <property type="molecule type" value="Genomic_DNA"/>
</dbReference>
<dbReference type="AlphaFoldDB" id="A0A7X1B0H8"/>
<dbReference type="InterPro" id="IPR013830">
    <property type="entry name" value="SGNH_hydro"/>
</dbReference>
<dbReference type="SUPFAM" id="SSF52266">
    <property type="entry name" value="SGNH hydrolase"/>
    <property type="match status" value="1"/>
</dbReference>
<protein>
    <submittedName>
        <fullName evidence="2">SGNH/GDSL hydrolase family protein</fullName>
    </submittedName>
</protein>
<dbReference type="GO" id="GO:0016788">
    <property type="term" value="F:hydrolase activity, acting on ester bonds"/>
    <property type="evidence" value="ECO:0007669"/>
    <property type="project" value="UniProtKB-ARBA"/>
</dbReference>
<keyword evidence="3" id="KW-1185">Reference proteome</keyword>
<name>A0A7X1B0H8_9BACT</name>
<gene>
    <name evidence="2" type="ORF">H5P30_16295</name>
</gene>
<comment type="caution">
    <text evidence="2">The sequence shown here is derived from an EMBL/GenBank/DDBJ whole genome shotgun (WGS) entry which is preliminary data.</text>
</comment>